<feature type="transmembrane region" description="Helical" evidence="9">
    <location>
        <begin position="40"/>
        <end position="57"/>
    </location>
</feature>
<feature type="transmembrane region" description="Helical" evidence="9">
    <location>
        <begin position="200"/>
        <end position="219"/>
    </location>
</feature>
<dbReference type="InterPro" id="IPR036514">
    <property type="entry name" value="SGNH_hydro_sf"/>
</dbReference>
<evidence type="ECO:0000256" key="7">
    <source>
        <dbReference type="ARBA" id="ARBA00023315"/>
    </source>
</evidence>
<dbReference type="Pfam" id="PF01757">
    <property type="entry name" value="Acyl_transf_3"/>
    <property type="match status" value="1"/>
</dbReference>
<feature type="transmembrane region" description="Helical" evidence="9">
    <location>
        <begin position="365"/>
        <end position="386"/>
    </location>
</feature>
<dbReference type="GO" id="GO:0005886">
    <property type="term" value="C:plasma membrane"/>
    <property type="evidence" value="ECO:0007669"/>
    <property type="project" value="UniProtKB-SubCell"/>
</dbReference>
<dbReference type="GO" id="GO:0009103">
    <property type="term" value="P:lipopolysaccharide biosynthetic process"/>
    <property type="evidence" value="ECO:0007669"/>
    <property type="project" value="TreeGrafter"/>
</dbReference>
<dbReference type="GO" id="GO:0016747">
    <property type="term" value="F:acyltransferase activity, transferring groups other than amino-acyl groups"/>
    <property type="evidence" value="ECO:0007669"/>
    <property type="project" value="InterPro"/>
</dbReference>
<feature type="transmembrane region" description="Helical" evidence="9">
    <location>
        <begin position="171"/>
        <end position="191"/>
    </location>
</feature>
<feature type="transmembrane region" description="Helical" evidence="9">
    <location>
        <begin position="324"/>
        <end position="345"/>
    </location>
</feature>
<evidence type="ECO:0000313" key="11">
    <source>
        <dbReference type="EMBL" id="HIY80313.1"/>
    </source>
</evidence>
<dbReference type="AlphaFoldDB" id="A0A9D1ZCI9"/>
<accession>A0A9D1ZCI9</accession>
<feature type="region of interest" description="Disordered" evidence="8">
    <location>
        <begin position="428"/>
        <end position="475"/>
    </location>
</feature>
<sequence>MDYQRDYARPTRSRRTRPATEQASAAAPALDERRQGAGRIGAIEGIRTLSIVAILLYHADPSWLPGGFFGVSVFFVLTGYLTTISLEREIERTGGVDYLRFVVRRLVRLVPSVVAAVGVTTVLCALFAHPLLPKLKSDVLSALLFFENIHYILSDVPYFAAAGLPSPLTHLWFLGVTMQFYLVWPLLLLLLRRVCPTRRVLLGAVGALVLVSAVEMAVLYDPSDTSRVYYGLDTRAAELLVGALCALATEGAGWQLSTSARDGRGRVPLPAWGYELAGVAALALLVVMAFAIDGFSPLTYYGGTLVAALLAAVLVGVVCRGGALARVLGAPPLVAAGAVSFSLYLWHYPLLLVMNPATRTTELPWWGWVLEFALIAVVSVASYVFVERGEGRPWLLGQSRVRVALYVVTAVSLLVLAIAPVEAAQTGVPVDQQAESSQETSAEVDDATDSDEEQEEEEKDEVVVPDPSDYTVDPETGVTDAKVLLVGDSVSLGAQERFNEIFPNGWMDSAISRQVSVGIDVYRACSVTGHDAPVVIFALGSNGPASESDVRALIDACGPERRVLLVNTRVPGAQQDYNNSLYAQMASEYDNVEVVDWYAASAGHDEYFWDDGTHLRPEGADAYVTMLRQAVTGR</sequence>
<gene>
    <name evidence="11" type="ORF">IAA42_07765</name>
</gene>
<keyword evidence="2" id="KW-1003">Cell membrane</keyword>
<keyword evidence="3" id="KW-0808">Transferase</keyword>
<evidence type="ECO:0000256" key="5">
    <source>
        <dbReference type="ARBA" id="ARBA00022989"/>
    </source>
</evidence>
<feature type="compositionally biased region" description="Low complexity" evidence="8">
    <location>
        <begin position="19"/>
        <end position="28"/>
    </location>
</feature>
<dbReference type="Proteomes" id="UP000824133">
    <property type="component" value="Unassembled WGS sequence"/>
</dbReference>
<dbReference type="Gene3D" id="3.40.50.1110">
    <property type="entry name" value="SGNH hydrolase"/>
    <property type="match status" value="1"/>
</dbReference>
<comment type="caution">
    <text evidence="11">The sequence shown here is derived from an EMBL/GenBank/DDBJ whole genome shotgun (WGS) entry which is preliminary data.</text>
</comment>
<keyword evidence="7 11" id="KW-0012">Acyltransferase</keyword>
<dbReference type="PANTHER" id="PTHR23028:SF53">
    <property type="entry name" value="ACYL_TRANSF_3 DOMAIN-CONTAINING PROTEIN"/>
    <property type="match status" value="1"/>
</dbReference>
<feature type="transmembrane region" description="Helical" evidence="9">
    <location>
        <begin position="401"/>
        <end position="421"/>
    </location>
</feature>
<feature type="region of interest" description="Disordered" evidence="8">
    <location>
        <begin position="1"/>
        <end position="28"/>
    </location>
</feature>
<keyword evidence="5 9" id="KW-1133">Transmembrane helix</keyword>
<feature type="compositionally biased region" description="Acidic residues" evidence="8">
    <location>
        <begin position="442"/>
        <end position="460"/>
    </location>
</feature>
<name>A0A9D1ZCI9_9ACTN</name>
<proteinExistence type="predicted"/>
<evidence type="ECO:0000259" key="10">
    <source>
        <dbReference type="Pfam" id="PF01757"/>
    </source>
</evidence>
<comment type="subcellular location">
    <subcellularLocation>
        <location evidence="1">Cell membrane</location>
        <topology evidence="1">Multi-pass membrane protein</topology>
    </subcellularLocation>
</comment>
<feature type="domain" description="Acyltransferase 3" evidence="10">
    <location>
        <begin position="41"/>
        <end position="381"/>
    </location>
</feature>
<feature type="transmembrane region" description="Helical" evidence="9">
    <location>
        <begin position="106"/>
        <end position="128"/>
    </location>
</feature>
<keyword evidence="4 9" id="KW-0812">Transmembrane</keyword>
<evidence type="ECO:0000256" key="1">
    <source>
        <dbReference type="ARBA" id="ARBA00004651"/>
    </source>
</evidence>
<dbReference type="InterPro" id="IPR050879">
    <property type="entry name" value="Acyltransferase_3"/>
</dbReference>
<dbReference type="PANTHER" id="PTHR23028">
    <property type="entry name" value="ACETYLTRANSFERASE"/>
    <property type="match status" value="1"/>
</dbReference>
<feature type="transmembrane region" description="Helical" evidence="9">
    <location>
        <begin position="298"/>
        <end position="317"/>
    </location>
</feature>
<feature type="transmembrane region" description="Helical" evidence="9">
    <location>
        <begin position="63"/>
        <end position="86"/>
    </location>
</feature>
<protein>
    <submittedName>
        <fullName evidence="11">Acyltransferase</fullName>
    </submittedName>
</protein>
<feature type="transmembrane region" description="Helical" evidence="9">
    <location>
        <begin position="239"/>
        <end position="257"/>
    </location>
</feature>
<evidence type="ECO:0000256" key="3">
    <source>
        <dbReference type="ARBA" id="ARBA00022679"/>
    </source>
</evidence>
<reference evidence="11" key="2">
    <citation type="submission" date="2021-04" db="EMBL/GenBank/DDBJ databases">
        <authorList>
            <person name="Gilroy R."/>
        </authorList>
    </citation>
    <scope>NUCLEOTIDE SEQUENCE</scope>
    <source>
        <strain evidence="11">ChiHjej10B9-743</strain>
    </source>
</reference>
<organism evidence="11 12">
    <name type="scientific">Candidatus Olsenella excrementavium</name>
    <dbReference type="NCBI Taxonomy" id="2838709"/>
    <lineage>
        <taxon>Bacteria</taxon>
        <taxon>Bacillati</taxon>
        <taxon>Actinomycetota</taxon>
        <taxon>Coriobacteriia</taxon>
        <taxon>Coriobacteriales</taxon>
        <taxon>Atopobiaceae</taxon>
        <taxon>Olsenella</taxon>
    </lineage>
</organism>
<dbReference type="InterPro" id="IPR002656">
    <property type="entry name" value="Acyl_transf_3_dom"/>
</dbReference>
<evidence type="ECO:0000256" key="4">
    <source>
        <dbReference type="ARBA" id="ARBA00022692"/>
    </source>
</evidence>
<keyword evidence="6 9" id="KW-0472">Membrane</keyword>
<dbReference type="SUPFAM" id="SSF52266">
    <property type="entry name" value="SGNH hydrolase"/>
    <property type="match status" value="1"/>
</dbReference>
<evidence type="ECO:0000256" key="9">
    <source>
        <dbReference type="SAM" id="Phobius"/>
    </source>
</evidence>
<evidence type="ECO:0000256" key="8">
    <source>
        <dbReference type="SAM" id="MobiDB-lite"/>
    </source>
</evidence>
<reference evidence="11" key="1">
    <citation type="journal article" date="2021" name="PeerJ">
        <title>Extensive microbial diversity within the chicken gut microbiome revealed by metagenomics and culture.</title>
        <authorList>
            <person name="Gilroy R."/>
            <person name="Ravi A."/>
            <person name="Getino M."/>
            <person name="Pursley I."/>
            <person name="Horton D.L."/>
            <person name="Alikhan N.F."/>
            <person name="Baker D."/>
            <person name="Gharbi K."/>
            <person name="Hall N."/>
            <person name="Watson M."/>
            <person name="Adriaenssens E.M."/>
            <person name="Foster-Nyarko E."/>
            <person name="Jarju S."/>
            <person name="Secka A."/>
            <person name="Antonio M."/>
            <person name="Oren A."/>
            <person name="Chaudhuri R.R."/>
            <person name="La Ragione R."/>
            <person name="Hildebrand F."/>
            <person name="Pallen M.J."/>
        </authorList>
    </citation>
    <scope>NUCLEOTIDE SEQUENCE</scope>
    <source>
        <strain evidence="11">ChiHjej10B9-743</strain>
    </source>
</reference>
<evidence type="ECO:0000256" key="2">
    <source>
        <dbReference type="ARBA" id="ARBA00022475"/>
    </source>
</evidence>
<evidence type="ECO:0000313" key="12">
    <source>
        <dbReference type="Proteomes" id="UP000824133"/>
    </source>
</evidence>
<evidence type="ECO:0000256" key="6">
    <source>
        <dbReference type="ARBA" id="ARBA00023136"/>
    </source>
</evidence>
<feature type="transmembrane region" description="Helical" evidence="9">
    <location>
        <begin position="269"/>
        <end position="292"/>
    </location>
</feature>
<dbReference type="EMBL" id="DXCP01000056">
    <property type="protein sequence ID" value="HIY80313.1"/>
    <property type="molecule type" value="Genomic_DNA"/>
</dbReference>